<dbReference type="GO" id="GO:0008908">
    <property type="term" value="F:isochorismatase activity"/>
    <property type="evidence" value="ECO:0007669"/>
    <property type="project" value="InterPro"/>
</dbReference>
<dbReference type="PANTHER" id="PTHR43540">
    <property type="entry name" value="PEROXYUREIDOACRYLATE/UREIDOACRYLATE AMIDOHYDROLASE-RELATED"/>
    <property type="match status" value="1"/>
</dbReference>
<dbReference type="KEGG" id="uru:DSM104443_00294"/>
<dbReference type="Gene3D" id="3.40.50.850">
    <property type="entry name" value="Isochorismatase-like"/>
    <property type="match status" value="1"/>
</dbReference>
<dbReference type="CDD" id="cd00431">
    <property type="entry name" value="cysteine_hydrolases"/>
    <property type="match status" value="1"/>
</dbReference>
<evidence type="ECO:0000313" key="3">
    <source>
        <dbReference type="EMBL" id="QJR09257.1"/>
    </source>
</evidence>
<dbReference type="InterPro" id="IPR000868">
    <property type="entry name" value="Isochorismatase-like_dom"/>
</dbReference>
<dbReference type="PRINTS" id="PR01398">
    <property type="entry name" value="ISCHRISMTASE"/>
</dbReference>
<dbReference type="AlphaFoldDB" id="A0A6M4GUI4"/>
<evidence type="ECO:0000313" key="4">
    <source>
        <dbReference type="Proteomes" id="UP000501534"/>
    </source>
</evidence>
<reference evidence="3 4" key="1">
    <citation type="submission" date="2020-04" db="EMBL/GenBank/DDBJ databases">
        <title>Usitatibacter rugosus gen. nov., sp. nov. and Usitatibacter palustris sp. nov., novel members of Usitatibacteraceae fam. nov. within the order Nitrosomonadales isolated from soil.</title>
        <authorList>
            <person name="Huber K.J."/>
            <person name="Neumann-Schaal M."/>
            <person name="Geppert A."/>
            <person name="Luckner M."/>
            <person name="Wanner G."/>
            <person name="Overmann J."/>
        </authorList>
    </citation>
    <scope>NUCLEOTIDE SEQUENCE [LARGE SCALE GENOMIC DNA]</scope>
    <source>
        <strain evidence="3 4">0125_3</strain>
    </source>
</reference>
<dbReference type="PANTHER" id="PTHR43540:SF6">
    <property type="entry name" value="ISOCHORISMATASE-LIKE DOMAIN-CONTAINING PROTEIN"/>
    <property type="match status" value="1"/>
</dbReference>
<sequence length="189" mass="21297">MNPVFVFVDLLEDFFANPPLSEQRGALSAAVNELASFARENAFPVIWVRQEFEPDLSDAFRSMRETGTRITIRGTTGCDLIKEIERRPSDVEIVKKRYSAFFGTQLAQRLESARCSQLIIGGVNSHACVRATAIDAFQMDYDVILATDSIASYDDEYHRESMRYLAQSIGRLMSNGDIRKSLHHPARTA</sequence>
<dbReference type="InterPro" id="IPR050272">
    <property type="entry name" value="Isochorismatase-like_hydrls"/>
</dbReference>
<accession>A0A6M4GUI4</accession>
<dbReference type="EMBL" id="CP053069">
    <property type="protein sequence ID" value="QJR09257.1"/>
    <property type="molecule type" value="Genomic_DNA"/>
</dbReference>
<dbReference type="RefSeq" id="WP_171088962.1">
    <property type="nucleotide sequence ID" value="NZ_CP053069.1"/>
</dbReference>
<dbReference type="InterPro" id="IPR016291">
    <property type="entry name" value="Isochorismatase"/>
</dbReference>
<gene>
    <name evidence="3" type="primary">phzD</name>
    <name evidence="3" type="ORF">DSM104443_00294</name>
</gene>
<dbReference type="EC" id="3.3.2.15" evidence="3"/>
<protein>
    <submittedName>
        <fullName evidence="3">Phenazine biosynthesis protein PhzD</fullName>
        <ecNumber evidence="3">3.3.2.15</ecNumber>
    </submittedName>
</protein>
<keyword evidence="1 3" id="KW-0378">Hydrolase</keyword>
<dbReference type="SUPFAM" id="SSF52499">
    <property type="entry name" value="Isochorismatase-like hydrolases"/>
    <property type="match status" value="1"/>
</dbReference>
<dbReference type="Pfam" id="PF00857">
    <property type="entry name" value="Isochorismatase"/>
    <property type="match status" value="1"/>
</dbReference>
<proteinExistence type="predicted"/>
<organism evidence="3 4">
    <name type="scientific">Usitatibacter rugosus</name>
    <dbReference type="NCBI Taxonomy" id="2732067"/>
    <lineage>
        <taxon>Bacteria</taxon>
        <taxon>Pseudomonadati</taxon>
        <taxon>Pseudomonadota</taxon>
        <taxon>Betaproteobacteria</taxon>
        <taxon>Nitrosomonadales</taxon>
        <taxon>Usitatibacteraceae</taxon>
        <taxon>Usitatibacter</taxon>
    </lineage>
</organism>
<evidence type="ECO:0000259" key="2">
    <source>
        <dbReference type="Pfam" id="PF00857"/>
    </source>
</evidence>
<keyword evidence="4" id="KW-1185">Reference proteome</keyword>
<dbReference type="InterPro" id="IPR036380">
    <property type="entry name" value="Isochorismatase-like_sf"/>
</dbReference>
<feature type="domain" description="Isochorismatase-like" evidence="2">
    <location>
        <begin position="4"/>
        <end position="174"/>
    </location>
</feature>
<evidence type="ECO:0000256" key="1">
    <source>
        <dbReference type="ARBA" id="ARBA00022801"/>
    </source>
</evidence>
<name>A0A6M4GUI4_9PROT</name>
<dbReference type="Proteomes" id="UP000501534">
    <property type="component" value="Chromosome"/>
</dbReference>